<comment type="caution">
    <text evidence="1">The sequence shown here is derived from an EMBL/GenBank/DDBJ whole genome shotgun (WGS) entry which is preliminary data.</text>
</comment>
<dbReference type="AlphaFoldDB" id="A0A4C1Z9L5"/>
<keyword evidence="2" id="KW-1185">Reference proteome</keyword>
<name>A0A4C1Z9L5_EUMVA</name>
<proteinExistence type="predicted"/>
<dbReference type="Proteomes" id="UP000299102">
    <property type="component" value="Unassembled WGS sequence"/>
</dbReference>
<dbReference type="EMBL" id="BGZK01001628">
    <property type="protein sequence ID" value="GBP83599.1"/>
    <property type="molecule type" value="Genomic_DNA"/>
</dbReference>
<gene>
    <name evidence="1" type="ORF">EVAR_49090_1</name>
</gene>
<evidence type="ECO:0000313" key="2">
    <source>
        <dbReference type="Proteomes" id="UP000299102"/>
    </source>
</evidence>
<sequence length="146" mass="16277">MPLVLLGDSFNVPVTIHDSKEESFLGYARGARSCSHARPPRAFEWIANLPGAHPSAVDGDEPHKVARQSKVQHSTIVYPCRLFGLSLTSSVIRSDQKCVRTDTERVKCRGTRLGLLIFPLDEPICRLVNYAVHAFAIQTPTIRSFY</sequence>
<organism evidence="1 2">
    <name type="scientific">Eumeta variegata</name>
    <name type="common">Bagworm moth</name>
    <name type="synonym">Eumeta japonica</name>
    <dbReference type="NCBI Taxonomy" id="151549"/>
    <lineage>
        <taxon>Eukaryota</taxon>
        <taxon>Metazoa</taxon>
        <taxon>Ecdysozoa</taxon>
        <taxon>Arthropoda</taxon>
        <taxon>Hexapoda</taxon>
        <taxon>Insecta</taxon>
        <taxon>Pterygota</taxon>
        <taxon>Neoptera</taxon>
        <taxon>Endopterygota</taxon>
        <taxon>Lepidoptera</taxon>
        <taxon>Glossata</taxon>
        <taxon>Ditrysia</taxon>
        <taxon>Tineoidea</taxon>
        <taxon>Psychidae</taxon>
        <taxon>Oiketicinae</taxon>
        <taxon>Eumeta</taxon>
    </lineage>
</organism>
<accession>A0A4C1Z9L5</accession>
<protein>
    <submittedName>
        <fullName evidence="1">Uncharacterized protein</fullName>
    </submittedName>
</protein>
<evidence type="ECO:0000313" key="1">
    <source>
        <dbReference type="EMBL" id="GBP83599.1"/>
    </source>
</evidence>
<reference evidence="1 2" key="1">
    <citation type="journal article" date="2019" name="Commun. Biol.">
        <title>The bagworm genome reveals a unique fibroin gene that provides high tensile strength.</title>
        <authorList>
            <person name="Kono N."/>
            <person name="Nakamura H."/>
            <person name="Ohtoshi R."/>
            <person name="Tomita M."/>
            <person name="Numata K."/>
            <person name="Arakawa K."/>
        </authorList>
    </citation>
    <scope>NUCLEOTIDE SEQUENCE [LARGE SCALE GENOMIC DNA]</scope>
</reference>